<dbReference type="Proteomes" id="UP001209755">
    <property type="component" value="Unassembled WGS sequence"/>
</dbReference>
<dbReference type="RefSeq" id="WP_264602021.1">
    <property type="nucleotide sequence ID" value="NZ_JAOQNS010000007.1"/>
</dbReference>
<reference evidence="3" key="1">
    <citation type="submission" date="2023-07" db="EMBL/GenBank/DDBJ databases">
        <title>Genome sequencing of Purple Non-Sulfur Bacteria from various extreme environments.</title>
        <authorList>
            <person name="Mayer M."/>
        </authorList>
    </citation>
    <scope>NUCLEOTIDE SEQUENCE [LARGE SCALE GENOMIC DNA]</scope>
    <source>
        <strain evidence="3">DSM 17935</strain>
    </source>
</reference>
<dbReference type="GO" id="GO:0047570">
    <property type="term" value="F:3-oxoadipate enol-lactonase activity"/>
    <property type="evidence" value="ECO:0007669"/>
    <property type="project" value="UniProtKB-EC"/>
</dbReference>
<proteinExistence type="predicted"/>
<dbReference type="InterPro" id="IPR000073">
    <property type="entry name" value="AB_hydrolase_1"/>
</dbReference>
<accession>A0ABT3HDK7</accession>
<keyword evidence="3" id="KW-1185">Reference proteome</keyword>
<organism evidence="2 3">
    <name type="scientific">Rhodobium gokarnense</name>
    <dbReference type="NCBI Taxonomy" id="364296"/>
    <lineage>
        <taxon>Bacteria</taxon>
        <taxon>Pseudomonadati</taxon>
        <taxon>Pseudomonadota</taxon>
        <taxon>Alphaproteobacteria</taxon>
        <taxon>Hyphomicrobiales</taxon>
        <taxon>Rhodobiaceae</taxon>
        <taxon>Rhodobium</taxon>
    </lineage>
</organism>
<evidence type="ECO:0000313" key="3">
    <source>
        <dbReference type="Proteomes" id="UP001209755"/>
    </source>
</evidence>
<dbReference type="SUPFAM" id="SSF53474">
    <property type="entry name" value="alpha/beta-Hydrolases"/>
    <property type="match status" value="1"/>
</dbReference>
<dbReference type="Pfam" id="PF00561">
    <property type="entry name" value="Abhydrolase_1"/>
    <property type="match status" value="1"/>
</dbReference>
<dbReference type="PANTHER" id="PTHR43433">
    <property type="entry name" value="HYDROLASE, ALPHA/BETA FOLD FAMILY PROTEIN"/>
    <property type="match status" value="1"/>
</dbReference>
<dbReference type="PRINTS" id="PR00111">
    <property type="entry name" value="ABHYDROLASE"/>
</dbReference>
<dbReference type="Gene3D" id="3.40.50.1820">
    <property type="entry name" value="alpha/beta hydrolase"/>
    <property type="match status" value="1"/>
</dbReference>
<gene>
    <name evidence="2" type="ORF">M2319_002746</name>
</gene>
<dbReference type="EC" id="3.1.1.24" evidence="2"/>
<dbReference type="EMBL" id="JAOQNS010000007">
    <property type="protein sequence ID" value="MCW2308404.1"/>
    <property type="molecule type" value="Genomic_DNA"/>
</dbReference>
<dbReference type="InterPro" id="IPR050471">
    <property type="entry name" value="AB_hydrolase"/>
</dbReference>
<evidence type="ECO:0000313" key="2">
    <source>
        <dbReference type="EMBL" id="MCW2308404.1"/>
    </source>
</evidence>
<protein>
    <submittedName>
        <fullName evidence="2">3-oxoadipate enol-lactonase</fullName>
        <ecNumber evidence="2">3.1.1.24</ecNumber>
    </submittedName>
</protein>
<keyword evidence="2" id="KW-0378">Hydrolase</keyword>
<comment type="caution">
    <text evidence="2">The sequence shown here is derived from an EMBL/GenBank/DDBJ whole genome shotgun (WGS) entry which is preliminary data.</text>
</comment>
<dbReference type="PANTHER" id="PTHR43433:SF5">
    <property type="entry name" value="AB HYDROLASE-1 DOMAIN-CONTAINING PROTEIN"/>
    <property type="match status" value="1"/>
</dbReference>
<dbReference type="InterPro" id="IPR029058">
    <property type="entry name" value="AB_hydrolase_fold"/>
</dbReference>
<evidence type="ECO:0000259" key="1">
    <source>
        <dbReference type="Pfam" id="PF00561"/>
    </source>
</evidence>
<sequence>MPTIETDDGTTLYYDWAGKADGPVLVLSNSLGASLGMWDDQVAAFGARFRVLRYDDRGHGQSAAPEGPYTLDRLGKDVVALLDGLGLDKVHWCGLSKGGMLGMWLGAKHPERIERLVLCDTAPYMPPAELWNERAATARDRGLEAMAPAILERWFTAPFREQSPEAVEKVRAMIVATPGEGYAATCEALRDMDQRTAIRSIEAPTLVVVGAEDPATPPDQARAIHQAIPGARLAILDNAAHLSNIEQAAIFNEVVLGFLGG</sequence>
<feature type="domain" description="AB hydrolase-1" evidence="1">
    <location>
        <begin position="23"/>
        <end position="246"/>
    </location>
</feature>
<dbReference type="NCBIfam" id="TIGR02427">
    <property type="entry name" value="protocat_pcaD"/>
    <property type="match status" value="1"/>
</dbReference>
<dbReference type="InterPro" id="IPR026968">
    <property type="entry name" value="PcaD/CatD"/>
</dbReference>
<name>A0ABT3HDK7_9HYPH</name>